<protein>
    <submittedName>
        <fullName evidence="2">Uncharacterized protein</fullName>
    </submittedName>
</protein>
<gene>
    <name evidence="2" type="ORF">QBZ16_001924</name>
</gene>
<proteinExistence type="predicted"/>
<keyword evidence="1" id="KW-0732">Signal</keyword>
<feature type="signal peptide" evidence="1">
    <location>
        <begin position="1"/>
        <end position="19"/>
    </location>
</feature>
<name>A0AAD9MLD1_PROWI</name>
<dbReference type="Proteomes" id="UP001255856">
    <property type="component" value="Unassembled WGS sequence"/>
</dbReference>
<evidence type="ECO:0000256" key="1">
    <source>
        <dbReference type="SAM" id="SignalP"/>
    </source>
</evidence>
<dbReference type="EMBL" id="JASFZW010000002">
    <property type="protein sequence ID" value="KAK2079530.1"/>
    <property type="molecule type" value="Genomic_DNA"/>
</dbReference>
<evidence type="ECO:0000313" key="3">
    <source>
        <dbReference type="Proteomes" id="UP001255856"/>
    </source>
</evidence>
<feature type="chain" id="PRO_5042079148" evidence="1">
    <location>
        <begin position="20"/>
        <end position="125"/>
    </location>
</feature>
<dbReference type="AlphaFoldDB" id="A0AAD9MLD1"/>
<reference evidence="2" key="1">
    <citation type="submission" date="2021-01" db="EMBL/GenBank/DDBJ databases">
        <authorList>
            <person name="Eckstrom K.M.E."/>
        </authorList>
    </citation>
    <scope>NUCLEOTIDE SEQUENCE</scope>
    <source>
        <strain evidence="2">UVCC 0001</strain>
    </source>
</reference>
<evidence type="ECO:0000313" key="2">
    <source>
        <dbReference type="EMBL" id="KAK2079530.1"/>
    </source>
</evidence>
<accession>A0AAD9MLD1</accession>
<comment type="caution">
    <text evidence="2">The sequence shown here is derived from an EMBL/GenBank/DDBJ whole genome shotgun (WGS) entry which is preliminary data.</text>
</comment>
<keyword evidence="3" id="KW-1185">Reference proteome</keyword>
<organism evidence="2 3">
    <name type="scientific">Prototheca wickerhamii</name>
    <dbReference type="NCBI Taxonomy" id="3111"/>
    <lineage>
        <taxon>Eukaryota</taxon>
        <taxon>Viridiplantae</taxon>
        <taxon>Chlorophyta</taxon>
        <taxon>core chlorophytes</taxon>
        <taxon>Trebouxiophyceae</taxon>
        <taxon>Chlorellales</taxon>
        <taxon>Chlorellaceae</taxon>
        <taxon>Prototheca</taxon>
    </lineage>
</organism>
<sequence length="125" mass="12524">MRTQLLALTLVLVVRNAAGRVLLQSGRATAIGTGVASNASASLVTSNEPGDRFAAGAAGVSSVSSPGVPATAFTDVFTEVDDVNASVTRSTATDDGNITQVSGAGVSEINGTYNSEFNASFLTPD</sequence>